<evidence type="ECO:0000256" key="1">
    <source>
        <dbReference type="SAM" id="MobiDB-lite"/>
    </source>
</evidence>
<reference evidence="2" key="2">
    <citation type="submission" date="2022-06" db="UniProtKB">
        <authorList>
            <consortium name="EnsemblMetazoa"/>
        </authorList>
    </citation>
    <scope>IDENTIFICATION</scope>
    <source>
        <strain evidence="2">PS312</strain>
    </source>
</reference>
<feature type="region of interest" description="Disordered" evidence="1">
    <location>
        <begin position="1"/>
        <end position="26"/>
    </location>
</feature>
<dbReference type="OrthoDB" id="5781391at2759"/>
<accession>A0A2A6D268</accession>
<dbReference type="AlphaFoldDB" id="A0A2A6D268"/>
<proteinExistence type="predicted"/>
<accession>A0A8R1YG66</accession>
<protein>
    <submittedName>
        <fullName evidence="2">Uncharacterized protein</fullName>
    </submittedName>
</protein>
<dbReference type="Proteomes" id="UP000005239">
    <property type="component" value="Unassembled WGS sequence"/>
</dbReference>
<organism evidence="2 3">
    <name type="scientific">Pristionchus pacificus</name>
    <name type="common">Parasitic nematode worm</name>
    <dbReference type="NCBI Taxonomy" id="54126"/>
    <lineage>
        <taxon>Eukaryota</taxon>
        <taxon>Metazoa</taxon>
        <taxon>Ecdysozoa</taxon>
        <taxon>Nematoda</taxon>
        <taxon>Chromadorea</taxon>
        <taxon>Rhabditida</taxon>
        <taxon>Rhabditina</taxon>
        <taxon>Diplogasteromorpha</taxon>
        <taxon>Diplogasteroidea</taxon>
        <taxon>Neodiplogasteridae</taxon>
        <taxon>Pristionchus</taxon>
    </lineage>
</organism>
<dbReference type="EnsemblMetazoa" id="PPA20614.1">
    <property type="protein sequence ID" value="PPA20614.1"/>
    <property type="gene ID" value="WBGene00110168"/>
</dbReference>
<evidence type="ECO:0000313" key="3">
    <source>
        <dbReference type="Proteomes" id="UP000005239"/>
    </source>
</evidence>
<reference evidence="3" key="1">
    <citation type="journal article" date="2008" name="Nat. Genet.">
        <title>The Pristionchus pacificus genome provides a unique perspective on nematode lifestyle and parasitism.</title>
        <authorList>
            <person name="Dieterich C."/>
            <person name="Clifton S.W."/>
            <person name="Schuster L.N."/>
            <person name="Chinwalla A."/>
            <person name="Delehaunty K."/>
            <person name="Dinkelacker I."/>
            <person name="Fulton L."/>
            <person name="Fulton R."/>
            <person name="Godfrey J."/>
            <person name="Minx P."/>
            <person name="Mitreva M."/>
            <person name="Roeseler W."/>
            <person name="Tian H."/>
            <person name="Witte H."/>
            <person name="Yang S.P."/>
            <person name="Wilson R.K."/>
            <person name="Sommer R.J."/>
        </authorList>
    </citation>
    <scope>NUCLEOTIDE SEQUENCE [LARGE SCALE GENOMIC DNA]</scope>
    <source>
        <strain evidence="3">PS312</strain>
    </source>
</reference>
<gene>
    <name evidence="2" type="primary">WBGene00110168</name>
</gene>
<sequence>MASQRSSSAVRASSSEADGPSSSDLSIAIDREMENMRRLSLPSTHKVVSAKPRPSIVDTAEACGLLDMSPSDLVAETNVEQSGFRYYHFVLSSAFHSNGSATIFLAKFDTNTNLESLDSTKIPAQVFEDATYPQTELAMAVLGLLLYRTEVFGKRVLCLLRATAPHEEDFSTSLEPLKKAATKLRVTHHVQWVPPKEKKENPRLSINAGMRLRVMLCQTRTQVEVPPRKIVYEAKQIVDPSWTGIWNCVVIARRHLNFLVFYVFQAVWFPHKPDH</sequence>
<name>A0A2A6D268_PRIPA</name>
<evidence type="ECO:0000313" key="2">
    <source>
        <dbReference type="EnsemblMetazoa" id="PPA20614.1"/>
    </source>
</evidence>
<keyword evidence="3" id="KW-1185">Reference proteome</keyword>